<gene>
    <name evidence="11" type="ORF">RRG08_002981</name>
</gene>
<dbReference type="PROSITE" id="PS50262">
    <property type="entry name" value="G_PROTEIN_RECEP_F1_2"/>
    <property type="match status" value="1"/>
</dbReference>
<keyword evidence="5" id="KW-0297">G-protein coupled receptor</keyword>
<evidence type="ECO:0000256" key="4">
    <source>
        <dbReference type="ARBA" id="ARBA00022989"/>
    </source>
</evidence>
<evidence type="ECO:0000256" key="2">
    <source>
        <dbReference type="ARBA" id="ARBA00022475"/>
    </source>
</evidence>
<dbReference type="PANTHER" id="PTHR24230:SF120">
    <property type="entry name" value="G-PROTEIN COUPLED RECEPTOR DAF-38"/>
    <property type="match status" value="1"/>
</dbReference>
<keyword evidence="6 9" id="KW-0472">Membrane</keyword>
<feature type="domain" description="G-protein coupled receptors family 1 profile" evidence="10">
    <location>
        <begin position="1"/>
        <end position="271"/>
    </location>
</feature>
<evidence type="ECO:0000256" key="5">
    <source>
        <dbReference type="ARBA" id="ARBA00023040"/>
    </source>
</evidence>
<evidence type="ECO:0000256" key="8">
    <source>
        <dbReference type="ARBA" id="ARBA00023224"/>
    </source>
</evidence>
<keyword evidence="12" id="KW-1185">Reference proteome</keyword>
<name>A0AAE0XQE7_9GAST</name>
<keyword evidence="7" id="KW-0675">Receptor</keyword>
<dbReference type="Proteomes" id="UP001283361">
    <property type="component" value="Unassembled WGS sequence"/>
</dbReference>
<sequence length="291" mass="32946">MEIVNTIVFFKMGLRDGVNQNFFILSVSDALQGVIGLADSIIFIFELTSFQFETVSNFALHALCGITYAFLLSVSIITTTVIAVVRCCCVTMPLNVYTSLNARRQLTIILIFCGASSAVQIFISSNIELYSKIESSNNTEQKLLLSASTFKLWGGANVSLFVSCFTIILTSMLILIGTLRKYSRLHREAADSVSFYLNEIRSARDVRVIKRIFLILAIFIACNFLVVFIAILRLISPEFGPLADRRHEFFYLDLLRRLCLDVNISVNIFVYYVNHAKFRKEVKSLLKGMYR</sequence>
<dbReference type="GO" id="GO:0005886">
    <property type="term" value="C:plasma membrane"/>
    <property type="evidence" value="ECO:0007669"/>
    <property type="project" value="UniProtKB-SubCell"/>
</dbReference>
<keyword evidence="2" id="KW-1003">Cell membrane</keyword>
<dbReference type="CDD" id="cd00637">
    <property type="entry name" value="7tm_classA_rhodopsin-like"/>
    <property type="match status" value="1"/>
</dbReference>
<keyword evidence="8" id="KW-0807">Transducer</keyword>
<accession>A0AAE0XQE7</accession>
<reference evidence="11" key="1">
    <citation type="journal article" date="2023" name="G3 (Bethesda)">
        <title>A reference genome for the long-term kleptoplast-retaining sea slug Elysia crispata morphotype clarki.</title>
        <authorList>
            <person name="Eastman K.E."/>
            <person name="Pendleton A.L."/>
            <person name="Shaikh M.A."/>
            <person name="Suttiyut T."/>
            <person name="Ogas R."/>
            <person name="Tomko P."/>
            <person name="Gavelis G."/>
            <person name="Widhalm J.R."/>
            <person name="Wisecaver J.H."/>
        </authorList>
    </citation>
    <scope>NUCLEOTIDE SEQUENCE</scope>
    <source>
        <strain evidence="11">ECLA1</strain>
    </source>
</reference>
<feature type="transmembrane region" description="Helical" evidence="9">
    <location>
        <begin position="65"/>
        <end position="85"/>
    </location>
</feature>
<keyword evidence="4 9" id="KW-1133">Transmembrane helix</keyword>
<dbReference type="Gene3D" id="1.20.1070.10">
    <property type="entry name" value="Rhodopsin 7-helix transmembrane proteins"/>
    <property type="match status" value="1"/>
</dbReference>
<dbReference type="PANTHER" id="PTHR24230">
    <property type="entry name" value="G-PROTEIN COUPLED RECEPTOR"/>
    <property type="match status" value="1"/>
</dbReference>
<dbReference type="EMBL" id="JAWDGP010007844">
    <property type="protein sequence ID" value="KAK3703123.1"/>
    <property type="molecule type" value="Genomic_DNA"/>
</dbReference>
<feature type="transmembrane region" description="Helical" evidence="9">
    <location>
        <begin position="21"/>
        <end position="45"/>
    </location>
</feature>
<dbReference type="GO" id="GO:0008528">
    <property type="term" value="F:G protein-coupled peptide receptor activity"/>
    <property type="evidence" value="ECO:0007669"/>
    <property type="project" value="TreeGrafter"/>
</dbReference>
<comment type="subcellular location">
    <subcellularLocation>
        <location evidence="1">Cell membrane</location>
        <topology evidence="1">Multi-pass membrane protein</topology>
    </subcellularLocation>
</comment>
<feature type="transmembrane region" description="Helical" evidence="9">
    <location>
        <begin position="212"/>
        <end position="235"/>
    </location>
</feature>
<feature type="transmembrane region" description="Helical" evidence="9">
    <location>
        <begin position="158"/>
        <end position="179"/>
    </location>
</feature>
<evidence type="ECO:0000313" key="12">
    <source>
        <dbReference type="Proteomes" id="UP001283361"/>
    </source>
</evidence>
<organism evidence="11 12">
    <name type="scientific">Elysia crispata</name>
    <name type="common">lettuce slug</name>
    <dbReference type="NCBI Taxonomy" id="231223"/>
    <lineage>
        <taxon>Eukaryota</taxon>
        <taxon>Metazoa</taxon>
        <taxon>Spiralia</taxon>
        <taxon>Lophotrochozoa</taxon>
        <taxon>Mollusca</taxon>
        <taxon>Gastropoda</taxon>
        <taxon>Heterobranchia</taxon>
        <taxon>Euthyneura</taxon>
        <taxon>Panpulmonata</taxon>
        <taxon>Sacoglossa</taxon>
        <taxon>Placobranchoidea</taxon>
        <taxon>Plakobranchidae</taxon>
        <taxon>Elysia</taxon>
    </lineage>
</organism>
<evidence type="ECO:0000259" key="10">
    <source>
        <dbReference type="PROSITE" id="PS50262"/>
    </source>
</evidence>
<evidence type="ECO:0000256" key="7">
    <source>
        <dbReference type="ARBA" id="ARBA00023170"/>
    </source>
</evidence>
<evidence type="ECO:0000256" key="1">
    <source>
        <dbReference type="ARBA" id="ARBA00004651"/>
    </source>
</evidence>
<dbReference type="AlphaFoldDB" id="A0AAE0XQE7"/>
<proteinExistence type="predicted"/>
<dbReference type="SUPFAM" id="SSF81321">
    <property type="entry name" value="Family A G protein-coupled receptor-like"/>
    <property type="match status" value="1"/>
</dbReference>
<evidence type="ECO:0000313" key="11">
    <source>
        <dbReference type="EMBL" id="KAK3703123.1"/>
    </source>
</evidence>
<evidence type="ECO:0000256" key="3">
    <source>
        <dbReference type="ARBA" id="ARBA00022692"/>
    </source>
</evidence>
<dbReference type="InterPro" id="IPR017452">
    <property type="entry name" value="GPCR_Rhodpsn_7TM"/>
</dbReference>
<evidence type="ECO:0000256" key="9">
    <source>
        <dbReference type="SAM" id="Phobius"/>
    </source>
</evidence>
<keyword evidence="3 9" id="KW-0812">Transmembrane</keyword>
<protein>
    <recommendedName>
        <fullName evidence="10">G-protein coupled receptors family 1 profile domain-containing protein</fullName>
    </recommendedName>
</protein>
<feature type="transmembrane region" description="Helical" evidence="9">
    <location>
        <begin position="106"/>
        <end position="123"/>
    </location>
</feature>
<comment type="caution">
    <text evidence="11">The sequence shown here is derived from an EMBL/GenBank/DDBJ whole genome shotgun (WGS) entry which is preliminary data.</text>
</comment>
<evidence type="ECO:0000256" key="6">
    <source>
        <dbReference type="ARBA" id="ARBA00023136"/>
    </source>
</evidence>
<dbReference type="GO" id="GO:0007218">
    <property type="term" value="P:neuropeptide signaling pathway"/>
    <property type="evidence" value="ECO:0007669"/>
    <property type="project" value="TreeGrafter"/>
</dbReference>
<feature type="transmembrane region" description="Helical" evidence="9">
    <location>
        <begin position="255"/>
        <end position="273"/>
    </location>
</feature>